<dbReference type="Proteomes" id="UP000000600">
    <property type="component" value="Unassembled WGS sequence"/>
</dbReference>
<dbReference type="EMBL" id="CT868076">
    <property type="protein sequence ID" value="CAK70238.1"/>
    <property type="molecule type" value="Genomic_DNA"/>
</dbReference>
<evidence type="ECO:0000313" key="1">
    <source>
        <dbReference type="EMBL" id="CAK70238.1"/>
    </source>
</evidence>
<evidence type="ECO:0000313" key="2">
    <source>
        <dbReference type="Proteomes" id="UP000000600"/>
    </source>
</evidence>
<accession>A0CHH1</accession>
<dbReference type="InParanoid" id="A0CHH1"/>
<name>A0CHH1_PARTE</name>
<protein>
    <recommendedName>
        <fullName evidence="3">Transmembrane protein</fullName>
    </recommendedName>
</protein>
<dbReference type="KEGG" id="ptm:GSPATT00038340001"/>
<keyword evidence="2" id="KW-1185">Reference proteome</keyword>
<sequence>MLYFCFVGIHSYFSKSFKHNQILKSTLIINQINEHSCCQDNTMSRLLADSYVVTQLQYPIQMHYLQLFITNQWQIDNYTINIYSNHPLLLLTSRYSHFKYSLLFYKSYYLNIPFYHSSSFIIYSNLDKQCHQLILAFINSLSFVR</sequence>
<proteinExistence type="predicted"/>
<dbReference type="HOGENOM" id="CLU_1790658_0_0_1"/>
<evidence type="ECO:0008006" key="3">
    <source>
        <dbReference type="Google" id="ProtNLM"/>
    </source>
</evidence>
<organism evidence="1 2">
    <name type="scientific">Paramecium tetraurelia</name>
    <dbReference type="NCBI Taxonomy" id="5888"/>
    <lineage>
        <taxon>Eukaryota</taxon>
        <taxon>Sar</taxon>
        <taxon>Alveolata</taxon>
        <taxon>Ciliophora</taxon>
        <taxon>Intramacronucleata</taxon>
        <taxon>Oligohymenophorea</taxon>
        <taxon>Peniculida</taxon>
        <taxon>Parameciidae</taxon>
        <taxon>Paramecium</taxon>
    </lineage>
</organism>
<dbReference type="RefSeq" id="XP_001437635.1">
    <property type="nucleotide sequence ID" value="XM_001437598.1"/>
</dbReference>
<gene>
    <name evidence="1" type="ORF">GSPATT00038340001</name>
</gene>
<dbReference type="AlphaFoldDB" id="A0CHH1"/>
<reference evidence="1 2" key="1">
    <citation type="journal article" date="2006" name="Nature">
        <title>Global trends of whole-genome duplications revealed by the ciliate Paramecium tetraurelia.</title>
        <authorList>
            <consortium name="Genoscope"/>
            <person name="Aury J.-M."/>
            <person name="Jaillon O."/>
            <person name="Duret L."/>
            <person name="Noel B."/>
            <person name="Jubin C."/>
            <person name="Porcel B.M."/>
            <person name="Segurens B."/>
            <person name="Daubin V."/>
            <person name="Anthouard V."/>
            <person name="Aiach N."/>
            <person name="Arnaiz O."/>
            <person name="Billaut A."/>
            <person name="Beisson J."/>
            <person name="Blanc I."/>
            <person name="Bouhouche K."/>
            <person name="Camara F."/>
            <person name="Duharcourt S."/>
            <person name="Guigo R."/>
            <person name="Gogendeau D."/>
            <person name="Katinka M."/>
            <person name="Keller A.-M."/>
            <person name="Kissmehl R."/>
            <person name="Klotz C."/>
            <person name="Koll F."/>
            <person name="Le Moue A."/>
            <person name="Lepere C."/>
            <person name="Malinsky S."/>
            <person name="Nowacki M."/>
            <person name="Nowak J.K."/>
            <person name="Plattner H."/>
            <person name="Poulain J."/>
            <person name="Ruiz F."/>
            <person name="Serrano V."/>
            <person name="Zagulski M."/>
            <person name="Dessen P."/>
            <person name="Betermier M."/>
            <person name="Weissenbach J."/>
            <person name="Scarpelli C."/>
            <person name="Schachter V."/>
            <person name="Sperling L."/>
            <person name="Meyer E."/>
            <person name="Cohen J."/>
            <person name="Wincker P."/>
        </authorList>
    </citation>
    <scope>NUCLEOTIDE SEQUENCE [LARGE SCALE GENOMIC DNA]</scope>
    <source>
        <strain evidence="1 2">Stock d4-2</strain>
    </source>
</reference>
<dbReference type="GeneID" id="5023412"/>